<feature type="region of interest" description="Disordered" evidence="1">
    <location>
        <begin position="1"/>
        <end position="57"/>
    </location>
</feature>
<keyword evidence="2" id="KW-1133">Transmembrane helix</keyword>
<sequence length="177" mass="18379">MEAGGRGSRAERLAAIAEAAHHLRQEAEGREPSPPPSPPPRPPPPPPPAPGRRRRGPVCPRQRQWLAAFVASLAGACGGMAVQYPVTALPLLQGEGEDAPVWAGVAPWRDALFPTGELQGAQAALVGALLPVGALLGSLPAGALVPSLGLRRPLLALSLLYLVGWAFIFLSGQGRVR</sequence>
<keyword evidence="4" id="KW-1185">Reference proteome</keyword>
<evidence type="ECO:0000256" key="2">
    <source>
        <dbReference type="SAM" id="Phobius"/>
    </source>
</evidence>
<reference evidence="3 4" key="1">
    <citation type="submission" date="2024-03" db="EMBL/GenBank/DDBJ databases">
        <title>The genome assembly and annotation of the cricket Gryllus longicercus Weissman &amp; Gray.</title>
        <authorList>
            <person name="Szrajer S."/>
            <person name="Gray D."/>
            <person name="Ylla G."/>
        </authorList>
    </citation>
    <scope>NUCLEOTIDE SEQUENCE [LARGE SCALE GENOMIC DNA]</scope>
    <source>
        <strain evidence="3">DAG 2021-001</strain>
        <tissue evidence="3">Whole body minus gut</tissue>
    </source>
</reference>
<dbReference type="AlphaFoldDB" id="A0AAN9VLR6"/>
<feature type="transmembrane region" description="Helical" evidence="2">
    <location>
        <begin position="123"/>
        <end position="145"/>
    </location>
</feature>
<feature type="transmembrane region" description="Helical" evidence="2">
    <location>
        <begin position="65"/>
        <end position="86"/>
    </location>
</feature>
<dbReference type="Gene3D" id="1.20.1250.20">
    <property type="entry name" value="MFS general substrate transporter like domains"/>
    <property type="match status" value="1"/>
</dbReference>
<name>A0AAN9VLR6_9ORTH</name>
<feature type="compositionally biased region" description="Basic and acidic residues" evidence="1">
    <location>
        <begin position="19"/>
        <end position="31"/>
    </location>
</feature>
<keyword evidence="2" id="KW-0812">Transmembrane</keyword>
<dbReference type="SUPFAM" id="SSF103473">
    <property type="entry name" value="MFS general substrate transporter"/>
    <property type="match status" value="1"/>
</dbReference>
<evidence type="ECO:0000313" key="4">
    <source>
        <dbReference type="Proteomes" id="UP001378592"/>
    </source>
</evidence>
<dbReference type="Proteomes" id="UP001378592">
    <property type="component" value="Unassembled WGS sequence"/>
</dbReference>
<dbReference type="InterPro" id="IPR036259">
    <property type="entry name" value="MFS_trans_sf"/>
</dbReference>
<feature type="compositionally biased region" description="Pro residues" evidence="1">
    <location>
        <begin position="32"/>
        <end position="50"/>
    </location>
</feature>
<gene>
    <name evidence="3" type="ORF">R5R35_008936</name>
</gene>
<accession>A0AAN9VLR6</accession>
<evidence type="ECO:0000256" key="1">
    <source>
        <dbReference type="SAM" id="MobiDB-lite"/>
    </source>
</evidence>
<evidence type="ECO:0000313" key="3">
    <source>
        <dbReference type="EMBL" id="KAK7867394.1"/>
    </source>
</evidence>
<dbReference type="EMBL" id="JAZDUA010000121">
    <property type="protein sequence ID" value="KAK7867394.1"/>
    <property type="molecule type" value="Genomic_DNA"/>
</dbReference>
<feature type="transmembrane region" description="Helical" evidence="2">
    <location>
        <begin position="154"/>
        <end position="172"/>
    </location>
</feature>
<keyword evidence="2" id="KW-0472">Membrane</keyword>
<protein>
    <submittedName>
        <fullName evidence="3">Uncharacterized protein</fullName>
    </submittedName>
</protein>
<organism evidence="3 4">
    <name type="scientific">Gryllus longicercus</name>
    <dbReference type="NCBI Taxonomy" id="2509291"/>
    <lineage>
        <taxon>Eukaryota</taxon>
        <taxon>Metazoa</taxon>
        <taxon>Ecdysozoa</taxon>
        <taxon>Arthropoda</taxon>
        <taxon>Hexapoda</taxon>
        <taxon>Insecta</taxon>
        <taxon>Pterygota</taxon>
        <taxon>Neoptera</taxon>
        <taxon>Polyneoptera</taxon>
        <taxon>Orthoptera</taxon>
        <taxon>Ensifera</taxon>
        <taxon>Gryllidea</taxon>
        <taxon>Grylloidea</taxon>
        <taxon>Gryllidae</taxon>
        <taxon>Gryllinae</taxon>
        <taxon>Gryllus</taxon>
    </lineage>
</organism>
<proteinExistence type="predicted"/>
<comment type="caution">
    <text evidence="3">The sequence shown here is derived from an EMBL/GenBank/DDBJ whole genome shotgun (WGS) entry which is preliminary data.</text>
</comment>